<organism evidence="5 6">
    <name type="scientific">Hwanghaeella grinnelliae</name>
    <dbReference type="NCBI Taxonomy" id="2500179"/>
    <lineage>
        <taxon>Bacteria</taxon>
        <taxon>Pseudomonadati</taxon>
        <taxon>Pseudomonadota</taxon>
        <taxon>Alphaproteobacteria</taxon>
        <taxon>Rhodospirillales</taxon>
        <taxon>Rhodospirillaceae</taxon>
        <taxon>Hwanghaeella</taxon>
    </lineage>
</organism>
<evidence type="ECO:0000256" key="3">
    <source>
        <dbReference type="PROSITE-ProRule" id="PRU00339"/>
    </source>
</evidence>
<dbReference type="Gene3D" id="1.25.40.10">
    <property type="entry name" value="Tetratricopeptide repeat domain"/>
    <property type="match status" value="2"/>
</dbReference>
<evidence type="ECO:0000256" key="1">
    <source>
        <dbReference type="ARBA" id="ARBA00022737"/>
    </source>
</evidence>
<accession>A0A437QN62</accession>
<dbReference type="PANTHER" id="PTHR44858:SF1">
    <property type="entry name" value="UDP-N-ACETYLGLUCOSAMINE--PEPTIDE N-ACETYLGLUCOSAMINYLTRANSFERASE SPINDLY-RELATED"/>
    <property type="match status" value="1"/>
</dbReference>
<dbReference type="RefSeq" id="WP_127765429.1">
    <property type="nucleotide sequence ID" value="NZ_SADE01000002.1"/>
</dbReference>
<feature type="chain" id="PRO_5019580463" evidence="4">
    <location>
        <begin position="30"/>
        <end position="267"/>
    </location>
</feature>
<dbReference type="InterPro" id="IPR050498">
    <property type="entry name" value="Ycf3"/>
</dbReference>
<feature type="signal peptide" evidence="4">
    <location>
        <begin position="1"/>
        <end position="29"/>
    </location>
</feature>
<comment type="caution">
    <text evidence="5">The sequence shown here is derived from an EMBL/GenBank/DDBJ whole genome shotgun (WGS) entry which is preliminary data.</text>
</comment>
<evidence type="ECO:0000313" key="6">
    <source>
        <dbReference type="Proteomes" id="UP000287447"/>
    </source>
</evidence>
<dbReference type="SUPFAM" id="SSF48452">
    <property type="entry name" value="TPR-like"/>
    <property type="match status" value="1"/>
</dbReference>
<feature type="repeat" description="TPR" evidence="3">
    <location>
        <begin position="108"/>
        <end position="141"/>
    </location>
</feature>
<dbReference type="EMBL" id="SADE01000002">
    <property type="protein sequence ID" value="RVU35952.1"/>
    <property type="molecule type" value="Genomic_DNA"/>
</dbReference>
<dbReference type="InterPro" id="IPR019734">
    <property type="entry name" value="TPR_rpt"/>
</dbReference>
<dbReference type="SMART" id="SM00028">
    <property type="entry name" value="TPR"/>
    <property type="match status" value="4"/>
</dbReference>
<keyword evidence="6" id="KW-1185">Reference proteome</keyword>
<dbReference type="PROSITE" id="PS50005">
    <property type="entry name" value="TPR"/>
    <property type="match status" value="3"/>
</dbReference>
<sequence length="267" mass="29194">MGIRSTARAFLSAPVLLGILIAVSAPARAQQNDFLSNREYQICLSLAVRNPEEGFEHSLRWHDAGGGEAALHCSAIALINLGHYEEAAKRLETLALGMTEETPPNVVAEILAHAAIAWQQADNPDKALEVQNSALELSPNNPDILTDRAVSYFSRAEYWEAIDDLNQALFLAPGSAPIHALRASAYRYVDALDLAMEDANRALKLEPDNPEALLERGIIHRLQGNAVGARQDWLTLIRLHEGRPAAEDAKRNLEMLDVQVDDVAGPE</sequence>
<keyword evidence="1" id="KW-0677">Repeat</keyword>
<dbReference type="Pfam" id="PF13432">
    <property type="entry name" value="TPR_16"/>
    <property type="match status" value="1"/>
</dbReference>
<proteinExistence type="predicted"/>
<reference evidence="6" key="1">
    <citation type="submission" date="2019-01" db="EMBL/GenBank/DDBJ databases">
        <title>Gri0909 isolated from a small marine red alga.</title>
        <authorList>
            <person name="Kim J."/>
            <person name="Jeong S.E."/>
            <person name="Jeon C.O."/>
        </authorList>
    </citation>
    <scope>NUCLEOTIDE SEQUENCE [LARGE SCALE GENOMIC DNA]</scope>
    <source>
        <strain evidence="6">Gri0909</strain>
    </source>
</reference>
<keyword evidence="4" id="KW-0732">Signal</keyword>
<dbReference type="Proteomes" id="UP000287447">
    <property type="component" value="Unassembled WGS sequence"/>
</dbReference>
<name>A0A437QN62_9PROT</name>
<protein>
    <submittedName>
        <fullName evidence="5">Tetratricopeptide repeat protein</fullName>
    </submittedName>
</protein>
<dbReference type="AlphaFoldDB" id="A0A437QN62"/>
<keyword evidence="2 3" id="KW-0802">TPR repeat</keyword>
<feature type="repeat" description="TPR" evidence="3">
    <location>
        <begin position="176"/>
        <end position="209"/>
    </location>
</feature>
<gene>
    <name evidence="5" type="ORF">EOI86_11920</name>
</gene>
<dbReference type="InterPro" id="IPR011990">
    <property type="entry name" value="TPR-like_helical_dom_sf"/>
</dbReference>
<evidence type="ECO:0000256" key="2">
    <source>
        <dbReference type="ARBA" id="ARBA00022803"/>
    </source>
</evidence>
<evidence type="ECO:0000256" key="4">
    <source>
        <dbReference type="SAM" id="SignalP"/>
    </source>
</evidence>
<dbReference type="OrthoDB" id="8480494at2"/>
<evidence type="ECO:0000313" key="5">
    <source>
        <dbReference type="EMBL" id="RVU35952.1"/>
    </source>
</evidence>
<feature type="repeat" description="TPR" evidence="3">
    <location>
        <begin position="142"/>
        <end position="175"/>
    </location>
</feature>
<dbReference type="PANTHER" id="PTHR44858">
    <property type="entry name" value="TETRATRICOPEPTIDE REPEAT PROTEIN 6"/>
    <property type="match status" value="1"/>
</dbReference>